<name>A0A2S9Q6C1_9HYPH</name>
<comment type="similarity">
    <text evidence="1">To bacterial alkanal monooxygenase alpha and beta chains.</text>
</comment>
<accession>A0A2S9Q6C1</accession>
<dbReference type="RefSeq" id="WP_105864824.1">
    <property type="nucleotide sequence ID" value="NZ_PUEJ01000011.1"/>
</dbReference>
<dbReference type="Proteomes" id="UP000237682">
    <property type="component" value="Unassembled WGS sequence"/>
</dbReference>
<evidence type="ECO:0000259" key="2">
    <source>
        <dbReference type="Pfam" id="PF00296"/>
    </source>
</evidence>
<evidence type="ECO:0000256" key="1">
    <source>
        <dbReference type="ARBA" id="ARBA00007789"/>
    </source>
</evidence>
<dbReference type="Gene3D" id="3.20.20.30">
    <property type="entry name" value="Luciferase-like domain"/>
    <property type="match status" value="1"/>
</dbReference>
<dbReference type="Pfam" id="PF00296">
    <property type="entry name" value="Bac_luciferase"/>
    <property type="match status" value="1"/>
</dbReference>
<organism evidence="3 4">
    <name type="scientific">Labrys okinawensis</name>
    <dbReference type="NCBI Taxonomy" id="346911"/>
    <lineage>
        <taxon>Bacteria</taxon>
        <taxon>Pseudomonadati</taxon>
        <taxon>Pseudomonadota</taxon>
        <taxon>Alphaproteobacteria</taxon>
        <taxon>Hyphomicrobiales</taxon>
        <taxon>Xanthobacteraceae</taxon>
        <taxon>Labrys</taxon>
    </lineage>
</organism>
<protein>
    <submittedName>
        <fullName evidence="3">Alkane 1-monooxygenase</fullName>
    </submittedName>
</protein>
<dbReference type="AlphaFoldDB" id="A0A2S9Q6C1"/>
<dbReference type="GO" id="GO:0016705">
    <property type="term" value="F:oxidoreductase activity, acting on paired donors, with incorporation or reduction of molecular oxygen"/>
    <property type="evidence" value="ECO:0007669"/>
    <property type="project" value="InterPro"/>
</dbReference>
<reference evidence="3 4" key="1">
    <citation type="submission" date="2018-02" db="EMBL/GenBank/DDBJ databases">
        <title>Whole genome sequencing of endophytic bacterium.</title>
        <authorList>
            <person name="Eedara R."/>
            <person name="Podile A.R."/>
        </authorList>
    </citation>
    <scope>NUCLEOTIDE SEQUENCE [LARGE SCALE GENOMIC DNA]</scope>
    <source>
        <strain evidence="3 4">RP1T</strain>
    </source>
</reference>
<dbReference type="GO" id="GO:0005829">
    <property type="term" value="C:cytosol"/>
    <property type="evidence" value="ECO:0007669"/>
    <property type="project" value="TreeGrafter"/>
</dbReference>
<gene>
    <name evidence="3" type="ORF">C5L14_25205</name>
</gene>
<evidence type="ECO:0000313" key="4">
    <source>
        <dbReference type="Proteomes" id="UP000237682"/>
    </source>
</evidence>
<keyword evidence="3" id="KW-0560">Oxidoreductase</keyword>
<feature type="domain" description="Luciferase-like" evidence="2">
    <location>
        <begin position="13"/>
        <end position="298"/>
    </location>
</feature>
<evidence type="ECO:0000313" key="3">
    <source>
        <dbReference type="EMBL" id="PRH84834.1"/>
    </source>
</evidence>
<proteinExistence type="predicted"/>
<dbReference type="PANTHER" id="PTHR30137">
    <property type="entry name" value="LUCIFERASE-LIKE MONOOXYGENASE"/>
    <property type="match status" value="1"/>
</dbReference>
<dbReference type="OrthoDB" id="9780518at2"/>
<sequence length="348" mass="36682">MRYRLSLLDKSPLSPGDKAADALRRTLVLAREAERLGYHRFWVAEHHNAPELASSAPEVLIAFLLANTARIRIGSGGVMLQHYSAYKVAEVFNLLASLAPGRIDLGIGKAPGGLPLATRALQGAYDPARKPGFAEQLEDLGRFLEGPVAAGDTLAGLSATPHPPVAPERFLLGASVESAGLAATRGWQFVFARHLNGDDALLADAVAAYRSGTGRPPLVAVAAIVADSAAEAARQAAGLQLFKVHVPGAQSVTVGSEAQAEDYARQAGASEFRVERKTPSVLAGTAGDVVAALDRLHEGHGIEEFIIEPAVKGDARLTLVEQLAREHGAAVRRPPVTQQPALRQVIRA</sequence>
<dbReference type="InterPro" id="IPR011251">
    <property type="entry name" value="Luciferase-like_dom"/>
</dbReference>
<keyword evidence="3" id="KW-0503">Monooxygenase</keyword>
<dbReference type="SUPFAM" id="SSF51679">
    <property type="entry name" value="Bacterial luciferase-like"/>
    <property type="match status" value="1"/>
</dbReference>
<dbReference type="PANTHER" id="PTHR30137:SF20">
    <property type="entry name" value="N-ACETYL-S-ALKYLCYSTEINE MONOOXYGENASE"/>
    <property type="match status" value="1"/>
</dbReference>
<dbReference type="InterPro" id="IPR036661">
    <property type="entry name" value="Luciferase-like_sf"/>
</dbReference>
<dbReference type="EMBL" id="PUEJ01000011">
    <property type="protein sequence ID" value="PRH84834.1"/>
    <property type="molecule type" value="Genomic_DNA"/>
</dbReference>
<dbReference type="GO" id="GO:0004497">
    <property type="term" value="F:monooxygenase activity"/>
    <property type="evidence" value="ECO:0007669"/>
    <property type="project" value="UniProtKB-KW"/>
</dbReference>
<comment type="caution">
    <text evidence="3">The sequence shown here is derived from an EMBL/GenBank/DDBJ whole genome shotgun (WGS) entry which is preliminary data.</text>
</comment>
<dbReference type="InterPro" id="IPR019949">
    <property type="entry name" value="CmoO-like"/>
</dbReference>
<dbReference type="InterPro" id="IPR050766">
    <property type="entry name" value="Bact_Lucif_Oxidored"/>
</dbReference>
<keyword evidence="4" id="KW-1185">Reference proteome</keyword>
<dbReference type="NCBIfam" id="TIGR03558">
    <property type="entry name" value="oxido_grp_1"/>
    <property type="match status" value="1"/>
</dbReference>